<gene>
    <name evidence="2" type="ORF">FHS44_007257</name>
</gene>
<sequence length="31" mass="3617">MKRIHLIQRPRPPREPVPLDLRTPSGKALPF</sequence>
<protein>
    <submittedName>
        <fullName evidence="2">Uncharacterized protein</fullName>
    </submittedName>
</protein>
<evidence type="ECO:0000256" key="1">
    <source>
        <dbReference type="SAM" id="MobiDB-lite"/>
    </source>
</evidence>
<comment type="caution">
    <text evidence="2">The sequence shown here is derived from an EMBL/GenBank/DDBJ whole genome shotgun (WGS) entry which is preliminary data.</text>
</comment>
<keyword evidence="3" id="KW-1185">Reference proteome</keyword>
<reference evidence="2 3" key="1">
    <citation type="submission" date="2020-08" db="EMBL/GenBank/DDBJ databases">
        <title>Genomic Encyclopedia of Type Strains, Phase III (KMG-III): the genomes of soil and plant-associated and newly described type strains.</title>
        <authorList>
            <person name="Whitman W."/>
        </authorList>
    </citation>
    <scope>NUCLEOTIDE SEQUENCE [LARGE SCALE GENOMIC DNA]</scope>
    <source>
        <strain evidence="2 3">CECT 8840</strain>
    </source>
</reference>
<evidence type="ECO:0000313" key="2">
    <source>
        <dbReference type="EMBL" id="MBB4920113.1"/>
    </source>
</evidence>
<dbReference type="Proteomes" id="UP000552644">
    <property type="component" value="Unassembled WGS sequence"/>
</dbReference>
<organism evidence="2 3">
    <name type="scientific">Streptosporangium saharense</name>
    <dbReference type="NCBI Taxonomy" id="1706840"/>
    <lineage>
        <taxon>Bacteria</taxon>
        <taxon>Bacillati</taxon>
        <taxon>Actinomycetota</taxon>
        <taxon>Actinomycetes</taxon>
        <taxon>Streptosporangiales</taxon>
        <taxon>Streptosporangiaceae</taxon>
        <taxon>Streptosporangium</taxon>
    </lineage>
</organism>
<accession>A0A7W7VRW7</accession>
<name>A0A7W7VRW7_9ACTN</name>
<evidence type="ECO:0000313" key="3">
    <source>
        <dbReference type="Proteomes" id="UP000552644"/>
    </source>
</evidence>
<feature type="region of interest" description="Disordered" evidence="1">
    <location>
        <begin position="1"/>
        <end position="31"/>
    </location>
</feature>
<proteinExistence type="predicted"/>
<dbReference type="EMBL" id="JACHJP010000012">
    <property type="protein sequence ID" value="MBB4920113.1"/>
    <property type="molecule type" value="Genomic_DNA"/>
</dbReference>
<dbReference type="AlphaFoldDB" id="A0A7W7VRW7"/>